<dbReference type="SMART" id="SM00388">
    <property type="entry name" value="HisKA"/>
    <property type="match status" value="1"/>
</dbReference>
<name>A0A1I2U046_9FIRM</name>
<dbReference type="Pfam" id="PF02518">
    <property type="entry name" value="HATPase_c"/>
    <property type="match status" value="1"/>
</dbReference>
<keyword evidence="3" id="KW-0597">Phosphoprotein</keyword>
<dbReference type="InterPro" id="IPR003661">
    <property type="entry name" value="HisK_dim/P_dom"/>
</dbReference>
<dbReference type="Gene3D" id="1.10.287.130">
    <property type="match status" value="1"/>
</dbReference>
<evidence type="ECO:0000256" key="7">
    <source>
        <dbReference type="ARBA" id="ARBA00022840"/>
    </source>
</evidence>
<accession>A0A1I2U046</accession>
<dbReference type="SUPFAM" id="SSF55874">
    <property type="entry name" value="ATPase domain of HSP90 chaperone/DNA topoisomerase II/histidine kinase"/>
    <property type="match status" value="1"/>
</dbReference>
<dbReference type="Pfam" id="PF00512">
    <property type="entry name" value="HisKA"/>
    <property type="match status" value="1"/>
</dbReference>
<dbReference type="GO" id="GO:0000155">
    <property type="term" value="F:phosphorelay sensor kinase activity"/>
    <property type="evidence" value="ECO:0007669"/>
    <property type="project" value="InterPro"/>
</dbReference>
<keyword evidence="8" id="KW-0902">Two-component regulatory system</keyword>
<dbReference type="AlphaFoldDB" id="A0A1I2U046"/>
<dbReference type="PROSITE" id="PS50109">
    <property type="entry name" value="HIS_KIN"/>
    <property type="match status" value="1"/>
</dbReference>
<dbReference type="NCBIfam" id="TIGR00229">
    <property type="entry name" value="sensory_box"/>
    <property type="match status" value="1"/>
</dbReference>
<evidence type="ECO:0000256" key="1">
    <source>
        <dbReference type="ARBA" id="ARBA00000085"/>
    </source>
</evidence>
<dbReference type="NCBIfam" id="NF008468">
    <property type="entry name" value="PRK11360.1"/>
    <property type="match status" value="1"/>
</dbReference>
<dbReference type="STRING" id="341036.SAMN05660649_02425"/>
<dbReference type="InterPro" id="IPR005467">
    <property type="entry name" value="His_kinase_dom"/>
</dbReference>
<evidence type="ECO:0000256" key="8">
    <source>
        <dbReference type="ARBA" id="ARBA00023012"/>
    </source>
</evidence>
<dbReference type="SUPFAM" id="SSF47384">
    <property type="entry name" value="Homodimeric domain of signal transducing histidine kinase"/>
    <property type="match status" value="1"/>
</dbReference>
<dbReference type="Gene3D" id="3.30.450.20">
    <property type="entry name" value="PAS domain"/>
    <property type="match status" value="1"/>
</dbReference>
<dbReference type="Gene3D" id="3.30.565.10">
    <property type="entry name" value="Histidine kinase-like ATPase, C-terminal domain"/>
    <property type="match status" value="1"/>
</dbReference>
<evidence type="ECO:0000256" key="3">
    <source>
        <dbReference type="ARBA" id="ARBA00022553"/>
    </source>
</evidence>
<dbReference type="CDD" id="cd00130">
    <property type="entry name" value="PAS"/>
    <property type="match status" value="1"/>
</dbReference>
<dbReference type="GO" id="GO:0005524">
    <property type="term" value="F:ATP binding"/>
    <property type="evidence" value="ECO:0007669"/>
    <property type="project" value="UniProtKB-KW"/>
</dbReference>
<feature type="transmembrane region" description="Helical" evidence="9">
    <location>
        <begin position="14"/>
        <end position="33"/>
    </location>
</feature>
<dbReference type="PANTHER" id="PTHR43065">
    <property type="entry name" value="SENSOR HISTIDINE KINASE"/>
    <property type="match status" value="1"/>
</dbReference>
<dbReference type="InterPro" id="IPR000014">
    <property type="entry name" value="PAS"/>
</dbReference>
<dbReference type="SUPFAM" id="SSF55785">
    <property type="entry name" value="PYP-like sensor domain (PAS domain)"/>
    <property type="match status" value="1"/>
</dbReference>
<evidence type="ECO:0000313" key="11">
    <source>
        <dbReference type="EMBL" id="SFG70323.1"/>
    </source>
</evidence>
<dbReference type="InterPro" id="IPR004358">
    <property type="entry name" value="Sig_transdc_His_kin-like_C"/>
</dbReference>
<organism evidence="11 12">
    <name type="scientific">Desulfotruncus arcticus DSM 17038</name>
    <dbReference type="NCBI Taxonomy" id="1121424"/>
    <lineage>
        <taxon>Bacteria</taxon>
        <taxon>Bacillati</taxon>
        <taxon>Bacillota</taxon>
        <taxon>Clostridia</taxon>
        <taxon>Eubacteriales</taxon>
        <taxon>Desulfallaceae</taxon>
        <taxon>Desulfotruncus</taxon>
    </lineage>
</organism>
<evidence type="ECO:0000256" key="5">
    <source>
        <dbReference type="ARBA" id="ARBA00022741"/>
    </source>
</evidence>
<keyword evidence="12" id="KW-1185">Reference proteome</keyword>
<comment type="catalytic activity">
    <reaction evidence="1">
        <text>ATP + protein L-histidine = ADP + protein N-phospho-L-histidine.</text>
        <dbReference type="EC" id="2.7.13.3"/>
    </reaction>
</comment>
<evidence type="ECO:0000259" key="10">
    <source>
        <dbReference type="PROSITE" id="PS50109"/>
    </source>
</evidence>
<evidence type="ECO:0000256" key="4">
    <source>
        <dbReference type="ARBA" id="ARBA00022679"/>
    </source>
</evidence>
<feature type="domain" description="Histidine kinase" evidence="10">
    <location>
        <begin position="399"/>
        <end position="605"/>
    </location>
</feature>
<dbReference type="OrthoDB" id="9764522at2"/>
<feature type="transmembrane region" description="Helical" evidence="9">
    <location>
        <begin position="196"/>
        <end position="215"/>
    </location>
</feature>
<protein>
    <recommendedName>
        <fullName evidence="2">histidine kinase</fullName>
        <ecNumber evidence="2">2.7.13.3</ecNumber>
    </recommendedName>
</protein>
<dbReference type="InterPro" id="IPR036890">
    <property type="entry name" value="HATPase_C_sf"/>
</dbReference>
<evidence type="ECO:0000313" key="12">
    <source>
        <dbReference type="Proteomes" id="UP000199337"/>
    </source>
</evidence>
<evidence type="ECO:0000256" key="2">
    <source>
        <dbReference type="ARBA" id="ARBA00012438"/>
    </source>
</evidence>
<reference evidence="12" key="1">
    <citation type="submission" date="2016-10" db="EMBL/GenBank/DDBJ databases">
        <authorList>
            <person name="Varghese N."/>
            <person name="Submissions S."/>
        </authorList>
    </citation>
    <scope>NUCLEOTIDE SEQUENCE [LARGE SCALE GENOMIC DNA]</scope>
    <source>
        <strain evidence="12">DSM 17038</strain>
    </source>
</reference>
<keyword evidence="6 11" id="KW-0418">Kinase</keyword>
<sequence>MIAINIKRGFINQLLILIAVLLLIPIILAIYLFHMVNATELGMIQSHQKVLEEAMDYLDDSFGNTSFEDTVKRLNIENLQRRDQEKALNQALKPIVDGARKKYPELDIGFYSKSFDVILDGNNDHLHENFSTRRKRNFDDAMESEKPVFEVLGQPGSGQLETYRPLMRDGKIIGAVWANENINQIYKRIDVIQKDVYGIILVGVFLGFGGAFSVINKFVRSVDDIKEGLETLGNDPTYVLPKASGELGQITDAVNAMFKKLIDVQQYNDLILTSIDDGTVSIDINENIINFNPAAARILSLDNSCLGRKVDEVFNGSTPFAGLLKSTLDRKPVKDLDVIYDNTSERSRHLLISTSLMINVRQELVGALLHCRDITEIVRLQESVSRQERLASLGKLVAGVAHEIRSPLTSVTGYMQFWNKGHAPSAKSLNIVNRELRRLATMTDQLLEFARPSKAVFTECDLNGLINRSVQFFADAHGGDVQIYCQMQDDLPPAYIDPHQIEQVLSNIMYNAYQAMESGRGILEITTWHEKETGMLGTAIKDNGCGMSKEVLEQIFEPFFTTKAKGTGLGMAIAHEIIKAHKGSVLVESEPNRGTTIKFLLPEYRRGDSCVEGFNC</sequence>
<proteinExistence type="predicted"/>
<dbReference type="CDD" id="cd00082">
    <property type="entry name" value="HisKA"/>
    <property type="match status" value="1"/>
</dbReference>
<gene>
    <name evidence="11" type="ORF">SAMN05660649_02425</name>
</gene>
<dbReference type="SMART" id="SM00387">
    <property type="entry name" value="HATPase_c"/>
    <property type="match status" value="1"/>
</dbReference>
<dbReference type="InterPro" id="IPR003594">
    <property type="entry name" value="HATPase_dom"/>
</dbReference>
<dbReference type="Proteomes" id="UP000199337">
    <property type="component" value="Unassembled WGS sequence"/>
</dbReference>
<keyword evidence="9" id="KW-0472">Membrane</keyword>
<keyword evidence="7" id="KW-0067">ATP-binding</keyword>
<keyword evidence="5" id="KW-0547">Nucleotide-binding</keyword>
<dbReference type="Pfam" id="PF13426">
    <property type="entry name" value="PAS_9"/>
    <property type="match status" value="1"/>
</dbReference>
<keyword evidence="9" id="KW-1133">Transmembrane helix</keyword>
<dbReference type="PANTHER" id="PTHR43065:SF10">
    <property type="entry name" value="PEROXIDE STRESS-ACTIVATED HISTIDINE KINASE MAK3"/>
    <property type="match status" value="1"/>
</dbReference>
<dbReference type="InterPro" id="IPR035965">
    <property type="entry name" value="PAS-like_dom_sf"/>
</dbReference>
<keyword evidence="4" id="KW-0808">Transferase</keyword>
<keyword evidence="9" id="KW-0812">Transmembrane</keyword>
<dbReference type="PRINTS" id="PR00344">
    <property type="entry name" value="BCTRLSENSOR"/>
</dbReference>
<dbReference type="RefSeq" id="WP_092471762.1">
    <property type="nucleotide sequence ID" value="NZ_FOOX01000008.1"/>
</dbReference>
<dbReference type="EMBL" id="FOOX01000008">
    <property type="protein sequence ID" value="SFG70323.1"/>
    <property type="molecule type" value="Genomic_DNA"/>
</dbReference>
<evidence type="ECO:0000256" key="9">
    <source>
        <dbReference type="SAM" id="Phobius"/>
    </source>
</evidence>
<dbReference type="InterPro" id="IPR036097">
    <property type="entry name" value="HisK_dim/P_sf"/>
</dbReference>
<dbReference type="EC" id="2.7.13.3" evidence="2"/>
<evidence type="ECO:0000256" key="6">
    <source>
        <dbReference type="ARBA" id="ARBA00022777"/>
    </source>
</evidence>